<protein>
    <recommendedName>
        <fullName evidence="1">SET domain-containing protein</fullName>
    </recommendedName>
</protein>
<dbReference type="PROSITE" id="PS50280">
    <property type="entry name" value="SET"/>
    <property type="match status" value="1"/>
</dbReference>
<dbReference type="InterPro" id="IPR050869">
    <property type="entry name" value="H3K4_H4K5_MeTrfase"/>
</dbReference>
<dbReference type="Gene3D" id="1.25.40.10">
    <property type="entry name" value="Tetratricopeptide repeat domain"/>
    <property type="match status" value="1"/>
</dbReference>
<evidence type="ECO:0000313" key="2">
    <source>
        <dbReference type="EMBL" id="KAJ0396459.1"/>
    </source>
</evidence>
<dbReference type="AlphaFoldDB" id="A0AAD5LXB9"/>
<dbReference type="PANTHER" id="PTHR12197:SF251">
    <property type="entry name" value="EG:BACR7C10.4 PROTEIN"/>
    <property type="match status" value="1"/>
</dbReference>
<dbReference type="PANTHER" id="PTHR12197">
    <property type="entry name" value="HISTONE-LYSINE N-METHYLTRANSFERASE SMYD"/>
    <property type="match status" value="1"/>
</dbReference>
<dbReference type="Pfam" id="PF00856">
    <property type="entry name" value="SET"/>
    <property type="match status" value="1"/>
</dbReference>
<dbReference type="InterPro" id="IPR011990">
    <property type="entry name" value="TPR-like_helical_dom_sf"/>
</dbReference>
<gene>
    <name evidence="2" type="ORF">P43SY_003461</name>
</gene>
<dbReference type="Proteomes" id="UP001209570">
    <property type="component" value="Unassembled WGS sequence"/>
</dbReference>
<organism evidence="2 3">
    <name type="scientific">Pythium insidiosum</name>
    <name type="common">Pythiosis disease agent</name>
    <dbReference type="NCBI Taxonomy" id="114742"/>
    <lineage>
        <taxon>Eukaryota</taxon>
        <taxon>Sar</taxon>
        <taxon>Stramenopiles</taxon>
        <taxon>Oomycota</taxon>
        <taxon>Peronosporomycetes</taxon>
        <taxon>Pythiales</taxon>
        <taxon>Pythiaceae</taxon>
        <taxon>Pythium</taxon>
    </lineage>
</organism>
<accession>A0AAD5LXB9</accession>
<sequence>MPLHLLLDQVSDVLLVGRVLRRAEPATDVSPSQLAWFPDEHDMEPRLLSQLAMKLGLVDGATRLETVERMLHRFRCNNVSITDATLRPIGAGCYPLGAMVNHSCSPNCVVTFEPETSEMQFRALRPVEPDEELTHAYVDMALPRDTRQRRLSAQYRFDCRCPRCGPRHEDKQEDDRFLDADADGVAESEWSAERRSSVDRLLQLLETSTDTAAVAHVLEALRHELHPHNIHILEALSLLFNNQMQGSAAERAAALATGEQIREVYDRVYPVNHPMRGLHLFTLGDVNALANRLTQASLCYREARAILGITHGPTHALVQLLDARCGGSREES</sequence>
<dbReference type="SUPFAM" id="SSF82199">
    <property type="entry name" value="SET domain"/>
    <property type="match status" value="1"/>
</dbReference>
<dbReference type="EMBL" id="JAKCXM010000294">
    <property type="protein sequence ID" value="KAJ0396459.1"/>
    <property type="molecule type" value="Genomic_DNA"/>
</dbReference>
<proteinExistence type="predicted"/>
<reference evidence="2" key="1">
    <citation type="submission" date="2021-12" db="EMBL/GenBank/DDBJ databases">
        <title>Prjna785345.</title>
        <authorList>
            <person name="Rujirawat T."/>
            <person name="Krajaejun T."/>
        </authorList>
    </citation>
    <scope>NUCLEOTIDE SEQUENCE</scope>
    <source>
        <strain evidence="2">Pi057C3</strain>
    </source>
</reference>
<comment type="caution">
    <text evidence="2">The sequence shown here is derived from an EMBL/GenBank/DDBJ whole genome shotgun (WGS) entry which is preliminary data.</text>
</comment>
<dbReference type="InterPro" id="IPR046341">
    <property type="entry name" value="SET_dom_sf"/>
</dbReference>
<feature type="domain" description="SET" evidence="1">
    <location>
        <begin position="30"/>
        <end position="138"/>
    </location>
</feature>
<keyword evidence="3" id="KW-1185">Reference proteome</keyword>
<dbReference type="InterPro" id="IPR001214">
    <property type="entry name" value="SET_dom"/>
</dbReference>
<dbReference type="GO" id="GO:0005634">
    <property type="term" value="C:nucleus"/>
    <property type="evidence" value="ECO:0007669"/>
    <property type="project" value="TreeGrafter"/>
</dbReference>
<name>A0AAD5LXB9_PYTIN</name>
<evidence type="ECO:0000259" key="1">
    <source>
        <dbReference type="PROSITE" id="PS50280"/>
    </source>
</evidence>
<evidence type="ECO:0000313" key="3">
    <source>
        <dbReference type="Proteomes" id="UP001209570"/>
    </source>
</evidence>
<dbReference type="Gene3D" id="2.170.270.10">
    <property type="entry name" value="SET domain"/>
    <property type="match status" value="1"/>
</dbReference>